<dbReference type="EMBL" id="GHES01047766">
    <property type="protein sequence ID" value="MPA78325.1"/>
    <property type="molecule type" value="Transcribed_RNA"/>
</dbReference>
<dbReference type="PANTHER" id="PTHR33172">
    <property type="entry name" value="OS08G0516900 PROTEIN"/>
    <property type="match status" value="1"/>
</dbReference>
<dbReference type="InterPro" id="IPR051992">
    <property type="entry name" value="OxStress_Response_Reg"/>
</dbReference>
<protein>
    <submittedName>
        <fullName evidence="4">Uncharacterized protein</fullName>
    </submittedName>
</protein>
<keyword evidence="2" id="KW-0539">Nucleus</keyword>
<dbReference type="GO" id="GO:0005634">
    <property type="term" value="C:nucleus"/>
    <property type="evidence" value="ECO:0007669"/>
    <property type="project" value="UniProtKB-SubCell"/>
</dbReference>
<reference evidence="4" key="1">
    <citation type="submission" date="2019-08" db="EMBL/GenBank/DDBJ databases">
        <title>Reference gene set and small RNA set construction with multiple tissues from Davidia involucrata Baill.</title>
        <authorList>
            <person name="Yang H."/>
            <person name="Zhou C."/>
            <person name="Li G."/>
            <person name="Wang J."/>
            <person name="Gao P."/>
            <person name="Wang M."/>
            <person name="Wang R."/>
            <person name="Zhao Y."/>
        </authorList>
    </citation>
    <scope>NUCLEOTIDE SEQUENCE</scope>
    <source>
        <tissue evidence="4">Mixed with DoveR01_LX</tissue>
    </source>
</reference>
<dbReference type="GO" id="GO:0006950">
    <property type="term" value="P:response to stress"/>
    <property type="evidence" value="ECO:0007669"/>
    <property type="project" value="UniProtKB-ARBA"/>
</dbReference>
<evidence type="ECO:0000256" key="1">
    <source>
        <dbReference type="ARBA" id="ARBA00004123"/>
    </source>
</evidence>
<feature type="compositionally biased region" description="Low complexity" evidence="3">
    <location>
        <begin position="201"/>
        <end position="218"/>
    </location>
</feature>
<feature type="region of interest" description="Disordered" evidence="3">
    <location>
        <begin position="53"/>
        <end position="103"/>
    </location>
</feature>
<comment type="subcellular location">
    <subcellularLocation>
        <location evidence="1">Nucleus</location>
    </subcellularLocation>
</comment>
<organism evidence="4">
    <name type="scientific">Davidia involucrata</name>
    <name type="common">Dove tree</name>
    <dbReference type="NCBI Taxonomy" id="16924"/>
    <lineage>
        <taxon>Eukaryota</taxon>
        <taxon>Viridiplantae</taxon>
        <taxon>Streptophyta</taxon>
        <taxon>Embryophyta</taxon>
        <taxon>Tracheophyta</taxon>
        <taxon>Spermatophyta</taxon>
        <taxon>Magnoliopsida</taxon>
        <taxon>eudicotyledons</taxon>
        <taxon>Gunneridae</taxon>
        <taxon>Pentapetalae</taxon>
        <taxon>asterids</taxon>
        <taxon>Cornales</taxon>
        <taxon>Nyssaceae</taxon>
        <taxon>Davidia</taxon>
    </lineage>
</organism>
<proteinExistence type="predicted"/>
<feature type="compositionally biased region" description="Low complexity" evidence="3">
    <location>
        <begin position="67"/>
        <end position="87"/>
    </location>
</feature>
<gene>
    <name evidence="4" type="ORF">Din_047766</name>
</gene>
<evidence type="ECO:0000256" key="2">
    <source>
        <dbReference type="ARBA" id="ARBA00023242"/>
    </source>
</evidence>
<feature type="region of interest" description="Disordered" evidence="3">
    <location>
        <begin position="199"/>
        <end position="246"/>
    </location>
</feature>
<sequence>MMSIALGSNTSDRIERSGFVHGMSRVSIYDSPESGRPIAGIFAGDRRFPAGETAKNVVQKREEELDSCSSSSIGRNSDSSGGSSDGNDGSGEGEVQSSYKGPLDTMDALEEVLPIKRGMSKFYCGKSKSFTSLADASSCSSIKDIAKPENAYTRKRKNLLAYNNTLWDKNCNFSMRSNSGGISKRPANSSRSTLALPVTMSSSESNNNSENSNSNSSSPTRCRPPLYPHGRRSPNNESLSSPPQRNFSPWRSFSLSDLQCAAAATPSITGLVVGNGDKEDKLH</sequence>
<feature type="compositionally biased region" description="Polar residues" evidence="3">
    <location>
        <begin position="233"/>
        <end position="246"/>
    </location>
</feature>
<dbReference type="AlphaFoldDB" id="A0A5B7CBS5"/>
<evidence type="ECO:0000256" key="3">
    <source>
        <dbReference type="SAM" id="MobiDB-lite"/>
    </source>
</evidence>
<evidence type="ECO:0000313" key="4">
    <source>
        <dbReference type="EMBL" id="MPA78325.1"/>
    </source>
</evidence>
<accession>A0A5B7CBS5</accession>
<name>A0A5B7CBS5_DAVIN</name>
<dbReference type="PANTHER" id="PTHR33172:SF96">
    <property type="entry name" value="PROTEIN OXIDATIVE STRESS 3 LIKE 3"/>
    <property type="match status" value="1"/>
</dbReference>